<dbReference type="AlphaFoldDB" id="A0A183E245"/>
<gene>
    <name evidence="1" type="ORF">GPUH_LOCUS15036</name>
</gene>
<accession>A0A183E245</accession>
<evidence type="ECO:0000313" key="2">
    <source>
        <dbReference type="Proteomes" id="UP000271098"/>
    </source>
</evidence>
<sequence length="197" mass="22589">MESDEENPEIESAARIVDQQTVRYLRDYAEKCIELGIPIPFAAAMTRRASRISKKLAVEGLKKVPKCYRCSLRLNSMDTVSFRLSKTQRRKKLRKKKSKWRKRPIQLIAVCKGCGIEMKCGTLACTGSGSGGDTQKMLDASYPEKSCHRPAVDENVRRNCNGCWLLKRCCRDLQMKAVYKIFWILSRLIRDNFVVCT</sequence>
<proteinExistence type="predicted"/>
<dbReference type="Proteomes" id="UP000271098">
    <property type="component" value="Unassembled WGS sequence"/>
</dbReference>
<dbReference type="OrthoDB" id="5835744at2759"/>
<organism evidence="3">
    <name type="scientific">Gongylonema pulchrum</name>
    <dbReference type="NCBI Taxonomy" id="637853"/>
    <lineage>
        <taxon>Eukaryota</taxon>
        <taxon>Metazoa</taxon>
        <taxon>Ecdysozoa</taxon>
        <taxon>Nematoda</taxon>
        <taxon>Chromadorea</taxon>
        <taxon>Rhabditida</taxon>
        <taxon>Spirurina</taxon>
        <taxon>Spiruromorpha</taxon>
        <taxon>Spiruroidea</taxon>
        <taxon>Gongylonematidae</taxon>
        <taxon>Gongylonema</taxon>
    </lineage>
</organism>
<name>A0A183E245_9BILA</name>
<keyword evidence="2" id="KW-1185">Reference proteome</keyword>
<evidence type="ECO:0000313" key="3">
    <source>
        <dbReference type="WBParaSite" id="GPUH_0001505601-mRNA-1"/>
    </source>
</evidence>
<dbReference type="WBParaSite" id="GPUH_0001505601-mRNA-1">
    <property type="protein sequence ID" value="GPUH_0001505601-mRNA-1"/>
    <property type="gene ID" value="GPUH_0001505601"/>
</dbReference>
<protein>
    <submittedName>
        <fullName evidence="3">DUF2116 family Zn-ribbon domain-containing protein</fullName>
    </submittedName>
</protein>
<dbReference type="EMBL" id="UYRT01081954">
    <property type="protein sequence ID" value="VDN25238.1"/>
    <property type="molecule type" value="Genomic_DNA"/>
</dbReference>
<reference evidence="3" key="1">
    <citation type="submission" date="2016-06" db="UniProtKB">
        <authorList>
            <consortium name="WormBaseParasite"/>
        </authorList>
    </citation>
    <scope>IDENTIFICATION</scope>
</reference>
<evidence type="ECO:0000313" key="1">
    <source>
        <dbReference type="EMBL" id="VDN25238.1"/>
    </source>
</evidence>
<reference evidence="1 2" key="2">
    <citation type="submission" date="2018-11" db="EMBL/GenBank/DDBJ databases">
        <authorList>
            <consortium name="Pathogen Informatics"/>
        </authorList>
    </citation>
    <scope>NUCLEOTIDE SEQUENCE [LARGE SCALE GENOMIC DNA]</scope>
</reference>